<dbReference type="EMBL" id="BAAAYN010000043">
    <property type="protein sequence ID" value="GAA3393649.1"/>
    <property type="molecule type" value="Genomic_DNA"/>
</dbReference>
<proteinExistence type="predicted"/>
<reference evidence="3" key="1">
    <citation type="journal article" date="2019" name="Int. J. Syst. Evol. Microbiol.">
        <title>The Global Catalogue of Microorganisms (GCM) 10K type strain sequencing project: providing services to taxonomists for standard genome sequencing and annotation.</title>
        <authorList>
            <consortium name="The Broad Institute Genomics Platform"/>
            <consortium name="The Broad Institute Genome Sequencing Center for Infectious Disease"/>
            <person name="Wu L."/>
            <person name="Ma J."/>
        </authorList>
    </citation>
    <scope>NUCLEOTIDE SEQUENCE [LARGE SCALE GENOMIC DNA]</scope>
    <source>
        <strain evidence="3">JCM 9458</strain>
    </source>
</reference>
<gene>
    <name evidence="2" type="ORF">GCM10020369_60030</name>
</gene>
<keyword evidence="1" id="KW-0472">Membrane</keyword>
<feature type="transmembrane region" description="Helical" evidence="1">
    <location>
        <begin position="266"/>
        <end position="288"/>
    </location>
</feature>
<sequence>MLRWVVVPAIALGMLLVVPLGLRLLAAPGVGVLRRVWPWAGVAGVGSLLLPTGVGAAAVAVPYAAVTLALVGVAAVRFARTLGAGRLGVLSRASVRAGAGAARGLPAVAGEIAVLTALVTPSIAGLSLIAERGGWTLLAFGPKILLLTVAHFHYAGFAAALVASLVTRLPDAGRASVFGALTVPTGTLLVLIGFFAGELVELAGAVVLTAGMWVVGALTWRARSLAPDRANRVLFAVSAAVLVVTMALALDWALGEAFGVPKLSLTWMAATHGVLNAVGFGLCGVLAWNGLRAADDVSAAAPAGRTHPVAS</sequence>
<accession>A0ABP6T6G2</accession>
<dbReference type="InterPro" id="IPR025450">
    <property type="entry name" value="YndJ-like"/>
</dbReference>
<evidence type="ECO:0000313" key="2">
    <source>
        <dbReference type="EMBL" id="GAA3393649.1"/>
    </source>
</evidence>
<keyword evidence="1" id="KW-0812">Transmembrane</keyword>
<dbReference type="Proteomes" id="UP001501676">
    <property type="component" value="Unassembled WGS sequence"/>
</dbReference>
<dbReference type="RefSeq" id="WP_345731605.1">
    <property type="nucleotide sequence ID" value="NZ_BAAAYN010000043.1"/>
</dbReference>
<name>A0ABP6T6G2_9ACTN</name>
<evidence type="ECO:0008006" key="4">
    <source>
        <dbReference type="Google" id="ProtNLM"/>
    </source>
</evidence>
<comment type="caution">
    <text evidence="2">The sequence shown here is derived from an EMBL/GenBank/DDBJ whole genome shotgun (WGS) entry which is preliminary data.</text>
</comment>
<keyword evidence="3" id="KW-1185">Reference proteome</keyword>
<dbReference type="Pfam" id="PF14158">
    <property type="entry name" value="YndJ"/>
    <property type="match status" value="1"/>
</dbReference>
<evidence type="ECO:0000313" key="3">
    <source>
        <dbReference type="Proteomes" id="UP001501676"/>
    </source>
</evidence>
<feature type="transmembrane region" description="Helical" evidence="1">
    <location>
        <begin position="177"/>
        <end position="196"/>
    </location>
</feature>
<keyword evidence="1" id="KW-1133">Transmembrane helix</keyword>
<organism evidence="2 3">
    <name type="scientific">Cryptosporangium minutisporangium</name>
    <dbReference type="NCBI Taxonomy" id="113569"/>
    <lineage>
        <taxon>Bacteria</taxon>
        <taxon>Bacillati</taxon>
        <taxon>Actinomycetota</taxon>
        <taxon>Actinomycetes</taxon>
        <taxon>Cryptosporangiales</taxon>
        <taxon>Cryptosporangiaceae</taxon>
        <taxon>Cryptosporangium</taxon>
    </lineage>
</organism>
<feature type="transmembrane region" description="Helical" evidence="1">
    <location>
        <begin position="144"/>
        <end position="165"/>
    </location>
</feature>
<feature type="transmembrane region" description="Helical" evidence="1">
    <location>
        <begin position="202"/>
        <end position="221"/>
    </location>
</feature>
<feature type="transmembrane region" description="Helical" evidence="1">
    <location>
        <begin position="233"/>
        <end position="254"/>
    </location>
</feature>
<feature type="transmembrane region" description="Helical" evidence="1">
    <location>
        <begin position="100"/>
        <end position="124"/>
    </location>
</feature>
<evidence type="ECO:0000256" key="1">
    <source>
        <dbReference type="SAM" id="Phobius"/>
    </source>
</evidence>
<protein>
    <recommendedName>
        <fullName evidence="4">YndJ-like protein</fullName>
    </recommendedName>
</protein>
<feature type="transmembrane region" description="Helical" evidence="1">
    <location>
        <begin position="60"/>
        <end position="79"/>
    </location>
</feature>
<feature type="transmembrane region" description="Helical" evidence="1">
    <location>
        <begin position="6"/>
        <end position="24"/>
    </location>
</feature>